<dbReference type="Pfam" id="PF17851">
    <property type="entry name" value="GH43_C2"/>
    <property type="match status" value="1"/>
</dbReference>
<reference evidence="2" key="1">
    <citation type="submission" date="2022-10" db="EMBL/GenBank/DDBJ databases">
        <title>Human gut microbiome strain richness.</title>
        <authorList>
            <person name="Chen-Liaw A."/>
        </authorList>
    </citation>
    <scope>NUCLEOTIDE SEQUENCE</scope>
    <source>
        <strain evidence="2">1001713st1_F9_1001713B170221_170320</strain>
    </source>
</reference>
<sequence>MGWDYCYIGVEKQGDRFVLKQVVCKDAEQQNKETSTRLMELPVSRKLEAGLFPNYERDIYLRVKVGKNGVCHFHYSLDGKKYQPAGEPFTARQGKWIGAKVGLFSTAPFGKDRGWVDADWFRIEK</sequence>
<evidence type="ECO:0000313" key="2">
    <source>
        <dbReference type="EMBL" id="MDC1903177.1"/>
    </source>
</evidence>
<dbReference type="GO" id="GO:0004553">
    <property type="term" value="F:hydrolase activity, hydrolyzing O-glycosyl compounds"/>
    <property type="evidence" value="ECO:0007669"/>
    <property type="project" value="UniProtKB-ARBA"/>
</dbReference>
<comment type="caution">
    <text evidence="2">The sequence shown here is derived from an EMBL/GenBank/DDBJ whole genome shotgun (WGS) entry which is preliminary data.</text>
</comment>
<dbReference type="EMBL" id="JAQNSI010000597">
    <property type="protein sequence ID" value="MDC1903177.1"/>
    <property type="molecule type" value="Genomic_DNA"/>
</dbReference>
<dbReference type="SUPFAM" id="SSF49899">
    <property type="entry name" value="Concanavalin A-like lectins/glucanases"/>
    <property type="match status" value="1"/>
</dbReference>
<protein>
    <submittedName>
        <fullName evidence="2">Glycoside hydrolase</fullName>
    </submittedName>
</protein>
<organism evidence="2 3">
    <name type="scientific">Bacteroides uniformis</name>
    <dbReference type="NCBI Taxonomy" id="820"/>
    <lineage>
        <taxon>Bacteria</taxon>
        <taxon>Pseudomonadati</taxon>
        <taxon>Bacteroidota</taxon>
        <taxon>Bacteroidia</taxon>
        <taxon>Bacteroidales</taxon>
        <taxon>Bacteroidaceae</taxon>
        <taxon>Bacteroides</taxon>
    </lineage>
</organism>
<feature type="non-terminal residue" evidence="2">
    <location>
        <position position="1"/>
    </location>
</feature>
<accession>A0AAW6H7E6</accession>
<dbReference type="GO" id="GO:0005975">
    <property type="term" value="P:carbohydrate metabolic process"/>
    <property type="evidence" value="ECO:0007669"/>
    <property type="project" value="UniProtKB-ARBA"/>
</dbReference>
<dbReference type="InterPro" id="IPR041542">
    <property type="entry name" value="GH43_C2"/>
</dbReference>
<keyword evidence="2" id="KW-0378">Hydrolase</keyword>
<dbReference type="Gene3D" id="2.60.120.200">
    <property type="match status" value="1"/>
</dbReference>
<name>A0AAW6H7E6_BACUN</name>
<evidence type="ECO:0000313" key="3">
    <source>
        <dbReference type="Proteomes" id="UP001222603"/>
    </source>
</evidence>
<proteinExistence type="predicted"/>
<dbReference type="AlphaFoldDB" id="A0AAW6H7E6"/>
<dbReference type="Proteomes" id="UP001222603">
    <property type="component" value="Unassembled WGS sequence"/>
</dbReference>
<gene>
    <name evidence="2" type="ORF">POZ10_21450</name>
</gene>
<evidence type="ECO:0000259" key="1">
    <source>
        <dbReference type="Pfam" id="PF17851"/>
    </source>
</evidence>
<feature type="domain" description="Beta-xylosidase C-terminal Concanavalin A-like" evidence="1">
    <location>
        <begin position="4"/>
        <end position="124"/>
    </location>
</feature>
<dbReference type="InterPro" id="IPR013320">
    <property type="entry name" value="ConA-like_dom_sf"/>
</dbReference>